<gene>
    <name evidence="6" type="ORF">NQ314_001283</name>
</gene>
<dbReference type="InterPro" id="IPR029071">
    <property type="entry name" value="Ubiquitin-like_domsf"/>
</dbReference>
<dbReference type="AlphaFoldDB" id="A0AAV8ZSN8"/>
<dbReference type="PANTHER" id="PTHR10177">
    <property type="entry name" value="CYCLINS"/>
    <property type="match status" value="1"/>
</dbReference>
<dbReference type="CDD" id="cd20507">
    <property type="entry name" value="CYCLIN_CCNB1-like_rpt1"/>
    <property type="match status" value="1"/>
</dbReference>
<dbReference type="SUPFAM" id="SSF54236">
    <property type="entry name" value="Ubiquitin-like"/>
    <property type="match status" value="1"/>
</dbReference>
<dbReference type="InterPro" id="IPR036915">
    <property type="entry name" value="Cyclin-like_sf"/>
</dbReference>
<dbReference type="SMART" id="SM00385">
    <property type="entry name" value="CYCLIN"/>
    <property type="match status" value="2"/>
</dbReference>
<evidence type="ECO:0000313" key="7">
    <source>
        <dbReference type="Proteomes" id="UP001162156"/>
    </source>
</evidence>
<dbReference type="InterPro" id="IPR000159">
    <property type="entry name" value="RA_dom"/>
</dbReference>
<evidence type="ECO:0000256" key="3">
    <source>
        <dbReference type="ARBA" id="ARBA00023306"/>
    </source>
</evidence>
<dbReference type="PROSITE" id="PS00292">
    <property type="entry name" value="CYCLINS"/>
    <property type="match status" value="1"/>
</dbReference>
<dbReference type="SUPFAM" id="SSF47954">
    <property type="entry name" value="Cyclin-like"/>
    <property type="match status" value="2"/>
</dbReference>
<dbReference type="Pfam" id="PF02984">
    <property type="entry name" value="Cyclin_C"/>
    <property type="match status" value="1"/>
</dbReference>
<dbReference type="GO" id="GO:0000278">
    <property type="term" value="P:mitotic cell cycle"/>
    <property type="evidence" value="ECO:0007669"/>
    <property type="project" value="UniProtKB-ARBA"/>
</dbReference>
<dbReference type="Proteomes" id="UP001162156">
    <property type="component" value="Unassembled WGS sequence"/>
</dbReference>
<dbReference type="Gene3D" id="3.10.20.90">
    <property type="entry name" value="Phosphatidylinositol 3-kinase Catalytic Subunit, Chain A, domain 1"/>
    <property type="match status" value="1"/>
</dbReference>
<keyword evidence="1" id="KW-0132">Cell division</keyword>
<dbReference type="Pfam" id="PF00134">
    <property type="entry name" value="Cyclin_N"/>
    <property type="match status" value="1"/>
</dbReference>
<sequence length="517" mass="59300">MMWLNDSKAHILDDSDVDSASSGEEIPIWVRGEQRWVSGISEETTCQDIINVLLHDEEMRGRHISTSEQYQITERWRGVEQPLDEFAKILDIWNAWGTAQTEMALRQRNIEGVSNQENINSRLIGKSALAQPTKGLLPKRAALGEVGNKLSALNNNVTKKVGVMGPPQVLPKKTLNNTVLKKENISKIQEKTSTNSNKPPLKRQESVLKNIEDEKVTEIPKSYSSKQLSIIDPDEGSKNEPQMVTEYLADIFNYLRDLESKYPIRDNFLEGHQSTPRMRAILVNWLVEVHINFKLYLETLHLCIAIVDRYLQDNKNIGRDTLQLVGTSAMIIASKYEEMYLPDLEDFVYICDDTFSKKQILRMEIDILKKLDFNLGRPLSLHFLRRYNKIAQVRSDHHVLGKYILELALLDYDLCYVKPSIQAAAACCLSIGILNEVMDLTKVWTPTLVRYTTYDYSDFRSVIFDLAHLIVKSETSKYQTIRKKYTSASYSKISLNSKLYGPLIRKLTTTPLIKKYT</sequence>
<comment type="similarity">
    <text evidence="4">Belongs to the cyclin family.</text>
</comment>
<keyword evidence="7" id="KW-1185">Reference proteome</keyword>
<feature type="domain" description="Ras-associating" evidence="5">
    <location>
        <begin position="40"/>
        <end position="110"/>
    </location>
</feature>
<evidence type="ECO:0000256" key="2">
    <source>
        <dbReference type="ARBA" id="ARBA00023127"/>
    </source>
</evidence>
<accession>A0AAV8ZSN8</accession>
<evidence type="ECO:0000256" key="1">
    <source>
        <dbReference type="ARBA" id="ARBA00022618"/>
    </source>
</evidence>
<name>A0AAV8ZSN8_9CUCU</name>
<dbReference type="SMART" id="SM01332">
    <property type="entry name" value="Cyclin_C"/>
    <property type="match status" value="1"/>
</dbReference>
<evidence type="ECO:0000313" key="6">
    <source>
        <dbReference type="EMBL" id="KAJ8970371.1"/>
    </source>
</evidence>
<evidence type="ECO:0000256" key="4">
    <source>
        <dbReference type="RuleBase" id="RU000383"/>
    </source>
</evidence>
<dbReference type="InterPro" id="IPR013763">
    <property type="entry name" value="Cyclin-like_dom"/>
</dbReference>
<dbReference type="GO" id="GO:0007165">
    <property type="term" value="P:signal transduction"/>
    <property type="evidence" value="ECO:0007669"/>
    <property type="project" value="InterPro"/>
</dbReference>
<dbReference type="InterPro" id="IPR004367">
    <property type="entry name" value="Cyclin_C-dom"/>
</dbReference>
<organism evidence="6 7">
    <name type="scientific">Rhamnusium bicolor</name>
    <dbReference type="NCBI Taxonomy" id="1586634"/>
    <lineage>
        <taxon>Eukaryota</taxon>
        <taxon>Metazoa</taxon>
        <taxon>Ecdysozoa</taxon>
        <taxon>Arthropoda</taxon>
        <taxon>Hexapoda</taxon>
        <taxon>Insecta</taxon>
        <taxon>Pterygota</taxon>
        <taxon>Neoptera</taxon>
        <taxon>Endopterygota</taxon>
        <taxon>Coleoptera</taxon>
        <taxon>Polyphaga</taxon>
        <taxon>Cucujiformia</taxon>
        <taxon>Chrysomeloidea</taxon>
        <taxon>Cerambycidae</taxon>
        <taxon>Lepturinae</taxon>
        <taxon>Rhagiini</taxon>
        <taxon>Rhamnusium</taxon>
    </lineage>
</organism>
<dbReference type="PROSITE" id="PS50200">
    <property type="entry name" value="RA"/>
    <property type="match status" value="1"/>
</dbReference>
<dbReference type="FunFam" id="1.10.472.10:FF:000001">
    <property type="entry name" value="G2/mitotic-specific cyclin"/>
    <property type="match status" value="1"/>
</dbReference>
<reference evidence="6" key="1">
    <citation type="journal article" date="2023" name="Insect Mol. Biol.">
        <title>Genome sequencing provides insights into the evolution of gene families encoding plant cell wall-degrading enzymes in longhorned beetles.</title>
        <authorList>
            <person name="Shin N.R."/>
            <person name="Okamura Y."/>
            <person name="Kirsch R."/>
            <person name="Pauchet Y."/>
        </authorList>
    </citation>
    <scope>NUCLEOTIDE SEQUENCE</scope>
    <source>
        <strain evidence="6">RBIC_L_NR</strain>
    </source>
</reference>
<dbReference type="CDD" id="cd20509">
    <property type="entry name" value="CYCLIN_CCNB1-like_rpt2"/>
    <property type="match status" value="1"/>
</dbReference>
<dbReference type="InterPro" id="IPR048258">
    <property type="entry name" value="Cyclins_cyclin-box"/>
</dbReference>
<dbReference type="EMBL" id="JANEYF010000366">
    <property type="protein sequence ID" value="KAJ8970371.1"/>
    <property type="molecule type" value="Genomic_DNA"/>
</dbReference>
<protein>
    <recommendedName>
        <fullName evidence="5">Ras-associating domain-containing protein</fullName>
    </recommendedName>
</protein>
<dbReference type="Gene3D" id="1.10.472.10">
    <property type="entry name" value="Cyclin-like"/>
    <property type="match status" value="2"/>
</dbReference>
<dbReference type="GO" id="GO:0051301">
    <property type="term" value="P:cell division"/>
    <property type="evidence" value="ECO:0007669"/>
    <property type="project" value="UniProtKB-KW"/>
</dbReference>
<dbReference type="GO" id="GO:0005634">
    <property type="term" value="C:nucleus"/>
    <property type="evidence" value="ECO:0007669"/>
    <property type="project" value="UniProtKB-ARBA"/>
</dbReference>
<dbReference type="InterPro" id="IPR039361">
    <property type="entry name" value="Cyclin"/>
</dbReference>
<evidence type="ECO:0000259" key="5">
    <source>
        <dbReference type="PROSITE" id="PS50200"/>
    </source>
</evidence>
<dbReference type="InterPro" id="IPR006671">
    <property type="entry name" value="Cyclin_N"/>
</dbReference>
<keyword evidence="2 4" id="KW-0195">Cyclin</keyword>
<keyword evidence="3" id="KW-0131">Cell cycle</keyword>
<proteinExistence type="inferred from homology"/>
<comment type="caution">
    <text evidence="6">The sequence shown here is derived from an EMBL/GenBank/DDBJ whole genome shotgun (WGS) entry which is preliminary data.</text>
</comment>
<dbReference type="CDD" id="cd16123">
    <property type="entry name" value="RA_RASSF7_like"/>
    <property type="match status" value="1"/>
</dbReference>